<evidence type="ECO:0000313" key="2">
    <source>
        <dbReference type="Proteomes" id="UP000585474"/>
    </source>
</evidence>
<accession>A0A7J0FBT9</accession>
<sequence length="92" mass="10191">MDVEGGNLDIIPLQTEGIQFEEVRVPQNVQGQEGDEGYETEHVDEKIHAGVNVGAEYPSHGAYLTQEGPSFQEGPPTWVVELQSSLREIKQQ</sequence>
<dbReference type="Proteomes" id="UP000585474">
    <property type="component" value="Unassembled WGS sequence"/>
</dbReference>
<evidence type="ECO:0000313" key="1">
    <source>
        <dbReference type="EMBL" id="GFY95357.1"/>
    </source>
</evidence>
<gene>
    <name evidence="1" type="ORF">Acr_10g0007420</name>
</gene>
<organism evidence="1 2">
    <name type="scientific">Actinidia rufa</name>
    <dbReference type="NCBI Taxonomy" id="165716"/>
    <lineage>
        <taxon>Eukaryota</taxon>
        <taxon>Viridiplantae</taxon>
        <taxon>Streptophyta</taxon>
        <taxon>Embryophyta</taxon>
        <taxon>Tracheophyta</taxon>
        <taxon>Spermatophyta</taxon>
        <taxon>Magnoliopsida</taxon>
        <taxon>eudicotyledons</taxon>
        <taxon>Gunneridae</taxon>
        <taxon>Pentapetalae</taxon>
        <taxon>asterids</taxon>
        <taxon>Ericales</taxon>
        <taxon>Actinidiaceae</taxon>
        <taxon>Actinidia</taxon>
    </lineage>
</organism>
<dbReference type="OrthoDB" id="10505773at2759"/>
<protein>
    <submittedName>
        <fullName evidence="1">Uncharacterized protein</fullName>
    </submittedName>
</protein>
<reference evidence="1 2" key="1">
    <citation type="submission" date="2019-07" db="EMBL/GenBank/DDBJ databases">
        <title>De Novo Assembly of kiwifruit Actinidia rufa.</title>
        <authorList>
            <person name="Sugita-Konishi S."/>
            <person name="Sato K."/>
            <person name="Mori E."/>
            <person name="Abe Y."/>
            <person name="Kisaki G."/>
            <person name="Hamano K."/>
            <person name="Suezawa K."/>
            <person name="Otani M."/>
            <person name="Fukuda T."/>
            <person name="Manabe T."/>
            <person name="Gomi K."/>
            <person name="Tabuchi M."/>
            <person name="Akimitsu K."/>
            <person name="Kataoka I."/>
        </authorList>
    </citation>
    <scope>NUCLEOTIDE SEQUENCE [LARGE SCALE GENOMIC DNA]</scope>
    <source>
        <strain evidence="2">cv. Fuchu</strain>
    </source>
</reference>
<name>A0A7J0FBT9_9ERIC</name>
<dbReference type="EMBL" id="BJWL01000010">
    <property type="protein sequence ID" value="GFY95357.1"/>
    <property type="molecule type" value="Genomic_DNA"/>
</dbReference>
<proteinExistence type="predicted"/>
<dbReference type="AlphaFoldDB" id="A0A7J0FBT9"/>
<keyword evidence="2" id="KW-1185">Reference proteome</keyword>
<comment type="caution">
    <text evidence="1">The sequence shown here is derived from an EMBL/GenBank/DDBJ whole genome shotgun (WGS) entry which is preliminary data.</text>
</comment>